<dbReference type="SUPFAM" id="SSF51735">
    <property type="entry name" value="NAD(P)-binding Rossmann-fold domains"/>
    <property type="match status" value="1"/>
</dbReference>
<dbReference type="GO" id="GO:0016491">
    <property type="term" value="F:oxidoreductase activity"/>
    <property type="evidence" value="ECO:0007669"/>
    <property type="project" value="UniProtKB-KW"/>
</dbReference>
<dbReference type="RefSeq" id="WP_169917301.1">
    <property type="nucleotide sequence ID" value="NZ_CP165623.1"/>
</dbReference>
<dbReference type="Gene3D" id="3.40.50.720">
    <property type="entry name" value="NAD(P)-binding Rossmann-like Domain"/>
    <property type="match status" value="1"/>
</dbReference>
<reference evidence="3" key="1">
    <citation type="submission" date="2024-07" db="EMBL/GenBank/DDBJ databases">
        <authorList>
            <person name="Biller S.J."/>
        </authorList>
    </citation>
    <scope>NUCLEOTIDE SEQUENCE</scope>
    <source>
        <strain evidence="3">WC2401</strain>
    </source>
</reference>
<evidence type="ECO:0000256" key="2">
    <source>
        <dbReference type="ARBA" id="ARBA00023002"/>
    </source>
</evidence>
<dbReference type="AlphaFoldDB" id="A0AB39WU48"/>
<evidence type="ECO:0000313" key="3">
    <source>
        <dbReference type="EMBL" id="XDV04447.1"/>
    </source>
</evidence>
<sequence length="66" mass="6924">MLLKDKVAVVTGAASLNGIGWAIASRFAEEGAKVVLLDIAADKLEIAKENLGDPHQGLVCDVRQPP</sequence>
<dbReference type="InterPro" id="IPR036291">
    <property type="entry name" value="NAD(P)-bd_dom_sf"/>
</dbReference>
<organism evidence="3">
    <name type="scientific">Pseudomonas sp. WC2401</name>
    <dbReference type="NCBI Taxonomy" id="3234143"/>
    <lineage>
        <taxon>Bacteria</taxon>
        <taxon>Pseudomonadati</taxon>
        <taxon>Pseudomonadota</taxon>
        <taxon>Gammaproteobacteria</taxon>
        <taxon>Pseudomonadales</taxon>
        <taxon>Pseudomonadaceae</taxon>
        <taxon>Pseudomonas</taxon>
    </lineage>
</organism>
<accession>A0AB39WU48</accession>
<protein>
    <submittedName>
        <fullName evidence="3">SDR family oxidoreductase</fullName>
    </submittedName>
</protein>
<name>A0AB39WU48_9PSED</name>
<dbReference type="Pfam" id="PF13561">
    <property type="entry name" value="adh_short_C2"/>
    <property type="match status" value="1"/>
</dbReference>
<gene>
    <name evidence="3" type="ORF">AB3G35_15290</name>
</gene>
<proteinExistence type="inferred from homology"/>
<dbReference type="PANTHER" id="PTHR43669">
    <property type="entry name" value="5-KETO-D-GLUCONATE 5-REDUCTASE"/>
    <property type="match status" value="1"/>
</dbReference>
<keyword evidence="2" id="KW-0560">Oxidoreductase</keyword>
<comment type="similarity">
    <text evidence="1">Belongs to the short-chain dehydrogenases/reductases (SDR) family.</text>
</comment>
<evidence type="ECO:0000256" key="1">
    <source>
        <dbReference type="ARBA" id="ARBA00006484"/>
    </source>
</evidence>
<dbReference type="InterPro" id="IPR002347">
    <property type="entry name" value="SDR_fam"/>
</dbReference>
<dbReference type="PANTHER" id="PTHR43669:SF14">
    <property type="entry name" value="OXIDOREDUCTASE"/>
    <property type="match status" value="1"/>
</dbReference>
<dbReference type="EMBL" id="CP165623">
    <property type="protein sequence ID" value="XDV04447.1"/>
    <property type="molecule type" value="Genomic_DNA"/>
</dbReference>